<comment type="caution">
    <text evidence="3">The sequence shown here is derived from an EMBL/GenBank/DDBJ whole genome shotgun (WGS) entry which is preliminary data.</text>
</comment>
<organism evidence="3 4">
    <name type="scientific">Amantichitinum ursilacus</name>
    <dbReference type="NCBI Taxonomy" id="857265"/>
    <lineage>
        <taxon>Bacteria</taxon>
        <taxon>Pseudomonadati</taxon>
        <taxon>Pseudomonadota</taxon>
        <taxon>Betaproteobacteria</taxon>
        <taxon>Neisseriales</taxon>
        <taxon>Chitinibacteraceae</taxon>
        <taxon>Amantichitinum</taxon>
    </lineage>
</organism>
<reference evidence="3 4" key="1">
    <citation type="submission" date="2015-07" db="EMBL/GenBank/DDBJ databases">
        <title>Draft genome sequence of the Amantichitinum ursilacus IGB-41, a new chitin-degrading bacterium.</title>
        <authorList>
            <person name="Kirstahler P."/>
            <person name="Guenther M."/>
            <person name="Grumaz C."/>
            <person name="Rupp S."/>
            <person name="Zibek S."/>
            <person name="Sohn K."/>
        </authorList>
    </citation>
    <scope>NUCLEOTIDE SEQUENCE [LARGE SCALE GENOMIC DNA]</scope>
    <source>
        <strain evidence="3 4">IGB-41</strain>
    </source>
</reference>
<dbReference type="AlphaFoldDB" id="A0A0N0XMU7"/>
<keyword evidence="1" id="KW-1133">Transmembrane helix</keyword>
<keyword evidence="2" id="KW-0732">Signal</keyword>
<feature type="signal peptide" evidence="2">
    <location>
        <begin position="1"/>
        <end position="21"/>
    </location>
</feature>
<evidence type="ECO:0000313" key="4">
    <source>
        <dbReference type="Proteomes" id="UP000037939"/>
    </source>
</evidence>
<protein>
    <recommendedName>
        <fullName evidence="5">DUF2726 domain-containing protein</fullName>
    </recommendedName>
</protein>
<evidence type="ECO:0008006" key="5">
    <source>
        <dbReference type="Google" id="ProtNLM"/>
    </source>
</evidence>
<dbReference type="OrthoDB" id="6882268at2"/>
<name>A0A0N0XMU7_9NEIS</name>
<feature type="chain" id="PRO_5005863392" description="DUF2726 domain-containing protein" evidence="2">
    <location>
        <begin position="22"/>
        <end position="244"/>
    </location>
</feature>
<evidence type="ECO:0000313" key="3">
    <source>
        <dbReference type="EMBL" id="KPC55376.1"/>
    </source>
</evidence>
<dbReference type="Proteomes" id="UP000037939">
    <property type="component" value="Unassembled WGS sequence"/>
</dbReference>
<keyword evidence="1" id="KW-0472">Membrane</keyword>
<accession>A0A0N0XMU7</accession>
<gene>
    <name evidence="3" type="ORF">WG78_01925</name>
</gene>
<dbReference type="RefSeq" id="WP_152969019.1">
    <property type="nucleotide sequence ID" value="NZ_LAQT01000001.1"/>
</dbReference>
<keyword evidence="1" id="KW-0812">Transmembrane</keyword>
<evidence type="ECO:0000256" key="2">
    <source>
        <dbReference type="SAM" id="SignalP"/>
    </source>
</evidence>
<sequence length="244" mass="27220">MRSIVVLFLALISLYSTPVFAVKVWECVAPNGVHVFQDKPCLNDTDNHSVNSQNVSIPQRFPQNNSDTRISAAPVLPAANAGPVVNTAHPGSVRIDAFSLIKPLLPYLLVVSGITIAIGIFGQRSNRNPWKTGRRKAGPDARMHFMRKKWLSLHERQMYRLLTELAPPEWAVFVQVSICNRNLDIVLVIELDDVTHIGKEEKDRTRDGFLAEAGISTRRFYHVPPAADLRAMFADLLAKDGMTL</sequence>
<feature type="transmembrane region" description="Helical" evidence="1">
    <location>
        <begin position="104"/>
        <end position="122"/>
    </location>
</feature>
<evidence type="ECO:0000256" key="1">
    <source>
        <dbReference type="SAM" id="Phobius"/>
    </source>
</evidence>
<keyword evidence="4" id="KW-1185">Reference proteome</keyword>
<dbReference type="EMBL" id="LAQT01000001">
    <property type="protein sequence ID" value="KPC55376.1"/>
    <property type="molecule type" value="Genomic_DNA"/>
</dbReference>
<proteinExistence type="predicted"/>